<feature type="compositionally biased region" description="Basic and acidic residues" evidence="7">
    <location>
        <begin position="2343"/>
        <end position="2355"/>
    </location>
</feature>
<name>A0A9Q1BD65_HOLLE</name>
<dbReference type="SMART" id="SM00119">
    <property type="entry name" value="HECTc"/>
    <property type="match status" value="1"/>
</dbReference>
<dbReference type="OrthoDB" id="298098at2759"/>
<feature type="region of interest" description="Disordered" evidence="7">
    <location>
        <begin position="2686"/>
        <end position="2716"/>
    </location>
</feature>
<feature type="region of interest" description="Disordered" evidence="7">
    <location>
        <begin position="1612"/>
        <end position="1784"/>
    </location>
</feature>
<dbReference type="Pfam" id="PF00658">
    <property type="entry name" value="MLLE"/>
    <property type="match status" value="1"/>
</dbReference>
<dbReference type="InterPro" id="IPR009091">
    <property type="entry name" value="RCC1/BLIP-II"/>
</dbReference>
<dbReference type="CDD" id="cd19675">
    <property type="entry name" value="UBR-box_UBR5"/>
    <property type="match status" value="1"/>
</dbReference>
<dbReference type="InterPro" id="IPR002004">
    <property type="entry name" value="PABP_HYD_C"/>
</dbReference>
<dbReference type="Proteomes" id="UP001152320">
    <property type="component" value="Chromosome 22"/>
</dbReference>
<dbReference type="PANTHER" id="PTHR46276:SF1">
    <property type="entry name" value="E3 UBIQUITIN-PROTEIN LIGASE UBR5"/>
    <property type="match status" value="1"/>
</dbReference>
<feature type="compositionally biased region" description="Basic and acidic residues" evidence="7">
    <location>
        <begin position="587"/>
        <end position="614"/>
    </location>
</feature>
<feature type="region of interest" description="Disordered" evidence="7">
    <location>
        <begin position="325"/>
        <end position="347"/>
    </location>
</feature>
<dbReference type="InterPro" id="IPR036053">
    <property type="entry name" value="PABP-dom"/>
</dbReference>
<dbReference type="InterPro" id="IPR003126">
    <property type="entry name" value="Znf_UBR"/>
</dbReference>
<protein>
    <submittedName>
        <fullName evidence="11">E3 ubiquitin-protein ligase UBR5</fullName>
    </submittedName>
</protein>
<evidence type="ECO:0000313" key="12">
    <source>
        <dbReference type="Proteomes" id="UP001152320"/>
    </source>
</evidence>
<keyword evidence="12" id="KW-1185">Reference proteome</keyword>
<feature type="compositionally biased region" description="Polar residues" evidence="7">
    <location>
        <begin position="2697"/>
        <end position="2707"/>
    </location>
</feature>
<dbReference type="SMART" id="SM00396">
    <property type="entry name" value="ZnF_UBR1"/>
    <property type="match status" value="1"/>
</dbReference>
<feature type="compositionally biased region" description="Basic and acidic residues" evidence="7">
    <location>
        <begin position="2366"/>
        <end position="2376"/>
    </location>
</feature>
<dbReference type="Gene3D" id="3.30.2160.10">
    <property type="entry name" value="Hect, E3 ligase catalytic domain"/>
    <property type="match status" value="1"/>
</dbReference>
<feature type="region of interest" description="Disordered" evidence="7">
    <location>
        <begin position="577"/>
        <end position="626"/>
    </location>
</feature>
<dbReference type="EMBL" id="JAIZAY010000022">
    <property type="protein sequence ID" value="KAJ8020764.1"/>
    <property type="molecule type" value="Genomic_DNA"/>
</dbReference>
<dbReference type="GO" id="GO:0043130">
    <property type="term" value="F:ubiquitin binding"/>
    <property type="evidence" value="ECO:0007669"/>
    <property type="project" value="InterPro"/>
</dbReference>
<accession>A0A9Q1BD65</accession>
<feature type="region of interest" description="Disordered" evidence="7">
    <location>
        <begin position="1916"/>
        <end position="1947"/>
    </location>
</feature>
<keyword evidence="2" id="KW-0863">Zinc-finger</keyword>
<evidence type="ECO:0000256" key="7">
    <source>
        <dbReference type="SAM" id="MobiDB-lite"/>
    </source>
</evidence>
<feature type="domain" description="HECT" evidence="8">
    <location>
        <begin position="2731"/>
        <end position="3022"/>
    </location>
</feature>
<feature type="region of interest" description="Disordered" evidence="7">
    <location>
        <begin position="2523"/>
        <end position="2597"/>
    </location>
</feature>
<dbReference type="InterPro" id="IPR047503">
    <property type="entry name" value="UBR-box_UBR5"/>
</dbReference>
<feature type="compositionally biased region" description="Basic and acidic residues" evidence="7">
    <location>
        <begin position="1916"/>
        <end position="1938"/>
    </location>
</feature>
<evidence type="ECO:0000256" key="4">
    <source>
        <dbReference type="ARBA" id="ARBA00022833"/>
    </source>
</evidence>
<dbReference type="GO" id="GO:0005634">
    <property type="term" value="C:nucleus"/>
    <property type="evidence" value="ECO:0007669"/>
    <property type="project" value="TreeGrafter"/>
</dbReference>
<feature type="compositionally biased region" description="Acidic residues" evidence="7">
    <location>
        <begin position="1691"/>
        <end position="1726"/>
    </location>
</feature>
<dbReference type="InterPro" id="IPR035983">
    <property type="entry name" value="Hect_E3_ubiquitin_ligase"/>
</dbReference>
<dbReference type="Gene3D" id="3.30.2410.10">
    <property type="entry name" value="Hect, E3 ligase catalytic domain"/>
    <property type="match status" value="1"/>
</dbReference>
<feature type="compositionally biased region" description="Acidic residues" evidence="7">
    <location>
        <begin position="1630"/>
        <end position="1644"/>
    </location>
</feature>
<dbReference type="SUPFAM" id="SSF56204">
    <property type="entry name" value="Hect, E3 ligase catalytic domain"/>
    <property type="match status" value="1"/>
</dbReference>
<dbReference type="GO" id="GO:0003723">
    <property type="term" value="F:RNA binding"/>
    <property type="evidence" value="ECO:0007669"/>
    <property type="project" value="InterPro"/>
</dbReference>
<dbReference type="GO" id="GO:0005737">
    <property type="term" value="C:cytoplasm"/>
    <property type="evidence" value="ECO:0007669"/>
    <property type="project" value="TreeGrafter"/>
</dbReference>
<evidence type="ECO:0000256" key="1">
    <source>
        <dbReference type="ARBA" id="ARBA00022723"/>
    </source>
</evidence>
<feature type="compositionally biased region" description="Basic and acidic residues" evidence="7">
    <location>
        <begin position="1616"/>
        <end position="1628"/>
    </location>
</feature>
<feature type="active site" description="Glycyl thioester intermediate" evidence="5">
    <location>
        <position position="2991"/>
    </location>
</feature>
<feature type="compositionally biased region" description="Low complexity" evidence="7">
    <location>
        <begin position="2175"/>
        <end position="2206"/>
    </location>
</feature>
<dbReference type="InterPro" id="IPR024725">
    <property type="entry name" value="UBR5_UBA"/>
</dbReference>
<dbReference type="Gene3D" id="2.130.10.30">
    <property type="entry name" value="Regulator of chromosome condensation 1/beta-lactamase-inhibitor protein II"/>
    <property type="match status" value="1"/>
</dbReference>
<feature type="zinc finger region" description="UBR-type" evidence="6">
    <location>
        <begin position="1204"/>
        <end position="1272"/>
    </location>
</feature>
<organism evidence="11 12">
    <name type="scientific">Holothuria leucospilota</name>
    <name type="common">Black long sea cucumber</name>
    <name type="synonym">Mertensiothuria leucospilota</name>
    <dbReference type="NCBI Taxonomy" id="206669"/>
    <lineage>
        <taxon>Eukaryota</taxon>
        <taxon>Metazoa</taxon>
        <taxon>Echinodermata</taxon>
        <taxon>Eleutherozoa</taxon>
        <taxon>Echinozoa</taxon>
        <taxon>Holothuroidea</taxon>
        <taxon>Aspidochirotacea</taxon>
        <taxon>Aspidochirotida</taxon>
        <taxon>Holothuriidae</taxon>
        <taxon>Holothuria</taxon>
    </lineage>
</organism>
<dbReference type="Gene3D" id="1.10.1900.10">
    <property type="entry name" value="c-terminal domain of poly(a) binding protein"/>
    <property type="match status" value="1"/>
</dbReference>
<dbReference type="FunFam" id="3.30.2410.10:FF:000008">
    <property type="entry name" value="Putative E3 ubiquitin-protein ligase UBR5"/>
    <property type="match status" value="1"/>
</dbReference>
<evidence type="ECO:0000256" key="5">
    <source>
        <dbReference type="PROSITE-ProRule" id="PRU00104"/>
    </source>
</evidence>
<evidence type="ECO:0000313" key="11">
    <source>
        <dbReference type="EMBL" id="KAJ8020764.1"/>
    </source>
</evidence>
<sequence length="3022" mass="331167">MASIHFTVHPLPGTDDELSDRLKELSEKIQKQTPTSATSIPGLKGASVKEIAVGPRHTAFLLEDGRICRVSYSINADKIDVGKAEPKAGRSKATGSGNSGGSKQLNRTPSNPWLNSAAEGASSVSSSSTSGKWSSGLRTPANRTTTAASTTSNTTTSTGASRYRGSRVIRAQTRGRGGVIVGSRPVVPASVVPEELISQAQVVLQGKSRSVIIRELQRTNLDVNLAVNNLLSRDDEDGEDGEDNDNYLSGGDDLMSLLDGTLHSSHPSVIIDADEMFSEDLLGIPSSRYRSRLSGGNRDRERDSSERDFLRARDRLWRESSVRDLGASSSSGKGADSPVFGDSKKTNVSQQSQNLLVLGEDLEWWPDKGEEKILFSHMGAMYSELVAVDHEGQLHQWKWKEAKPYKCSESANVYHPKTIFLGLQGETICQLSCCYEKTILLMDSGKIATFVDDTLIPVASKLEQPAFSFAEFQGDKVVTVSTSSLFSCAWLESGHIYWWGVLPLSVRKKVMEKAKEKVRAKKREAFNSANITVGTQVCLRSCPMYHTGAIAINIKGAPPKVGQLMDTAWNMSDTCRFRVRNGTTDPPPEKDRDGEGKSESKTDGTTEDKSEVKGDMGPPPSPASSCSDIFVVSSPAAHRRGVKRRVSLSAPEGDKNDIEVWSLGDVVFIEDVRQSPIGKVLKVDGAYVAVKFPSLDSQSETPVEQDASSLLQDCRLLRKDELLVAKHGSSPKVPECFQKSPKKLSVPSKTQILSVSISNNGVHVIVKTHSKLLYLLYELSSSRPTVESVFPTSISSFLGRGRENIKIVASPKDPVTMLLDGNKTLYPVAKNAIGGIRDPNWLDLPPLQALGIGVHFLTHPSLGTNMKTKAAVIAVAVKNQLLMPHILRCDFEAVSHFLSNLQLETNSWVKEQRMQALLQESCDGNRNIIHMGISLCTPTSNTESNSTGASDSSSTSGLGTETLGSRSQMLRNALHTLSTAIAGAAIASGNSSTSSRSINLRDLMGQGSSSSQASSGGNASTSGGSQGEDANRSGSPSSLLSGAIPTFSWPPEPSSLYPDQESDPLGLGTSPLASLTSTTASLAAPPSQPTVPINLTVDEKRVEARRIVRMLCESPALTDHILELLTAKDARGDTPFMAAVSSRAYRVALTIFETAVQIAARPKLPSASQPDGFLGFDSDLFRKMIFPVGSHPDSSPLYVLCCNDTCSFTWTGKEHINQDIFECRTCGLVGTLCCCTECARVCHKGHDCKLKKTSPTAYCDCWEKCECKALIAGQDFSRRELLDRLINETNLMSIPNSRGEHILLFLAQSVARQTVEQRQYKQSRQRLSRKADTDTDMPDHNLLPPRFCRHALESMLQDWYAIKAMIMSGCENQEKEQTTPGTSGVRQPMPEDQVHLKNQQGTIRLDWFTHTLIVKCTSADIDILLTTLIRRLKNATTAKLHAETVEVTRRFVRSVARLFVILSVELLPGKRSEAITRCQKVFQALIHHSLIALSEVAESLIAPVRMGVVRPTSPFPLFSNQSDAVLGSEELFFSDPLPMRSASSSSHHSSHSSRSHPGVSMSSQRSSAMAADNDEGNSREEFDSLEVEMELEESLPVQVSAVVDQAIQHAISMQENNRDEDNGDRGGNESDMDLDLLAESDSDSESNHSNQEHDNPSQETEHSTSRRSNIASAATSGSTEGGSGPIAVFFSEDESSSNVDDAEENEAEEESENEFEEDEETMEPDLGDLNINQRSTTSSSNRQSNRPTQPSHPLQWAFRNQQARGGSEEASPGPSTTTGGSNLIYIDPANLRRSLNTANATSSKASAVPSETAPSTSASRLARAFGIVTRQMGDMISMLSVYKAPDSLTESLTVTKENARQLKSYVMDSLKPTWSWLIPLMNCTEAQLRYGKALTSATDPAHPKHPNHDQFMRKLKGAAREAATREDQSYRRSLENRQRGNQANSEDHSAMMDFLQYTLSLMRSHNEEHMGLLPMIDITAMKHVAYALDGTIYFMRKVRLDPSHELGSLGSRRSFAWLQDYQFDEATADLGNDPMEALPLSLESTQSVEESSKTPSQRHGFFRRSESTTFLGCPAPDPIHTPLEEALPLADRPQLLQPDATREQLFGSPQSAMVLDTPVPPVGAQEIVTVDTSFLEMIPTKMSLTTSKVLDPLENNIDREEMIVTMTNEEVNTESTPSTTAATGSTPPASLSLESTPSATSSTSSAILGAFPGVGPSSSSLPQTQSSSSQSLDSQQDVVTQGTTSQGVIRGLSIPGEGPSVPESGIQKKVSVIRATGTVERPERMGPSLLDDFEMINVGPPQDSRRQSEQSPSHETGSSSSTGTPRKKGTDSLPGGQNAKEANQPKDKATDRDSEGMPGPSSLSSDDQKTSGVRDEPDGDLWNLCPMPDVLLGRWRLCLEVFGHIFLEDVGAEPGSVLNELGGFEVKESRFRREMEKLRNNQTSRDLTLEVDRKRDALIQQSVRQLNSYFHRRDQTSVPPVFAVHRVKVTFKDEPGEGSGVARSFYTAIAEAFMSNERLPSLEDCQGTNKGPQYSLIQRLRSRERERERFRHRPANSSGRMTQCLDRDRNQLSFDAPPFFPRDSQNSGEREENAEHLPPAKQALGERLFPRVFAQQAAFANKITGMLLKLPPARLLLLLASEESLREKVDEAMDIILNTGRDEQGNSDAGGVNILDLEIFGLTERRSSQDKSKPGLPQSSSQENQASKAPLDDDLDNEPLFFEPGKRGFYSPRPGKNTVERLNCFRNVGRILGLCLLQNELCPLTLCRHVVKVLLGRKLGWHDLAFYDPSLYEGLRRLLRDVEKEDPSGSISAVEGLDLTFSIVLRKEEGGGTVDLIPNGSSIRVTRSNFHEYVRRYAEYRMLSITWKPLMAMRQGLFDVLPRNALDGLTAEDFRLLVNGCGLVNVQALINYTTFNDETGESGGDGSEKLARFKQWFWSIVEKFTNQQKQDLVYFWTSSPNLPASEEGFQPLPTVTVRPPDNNHLPTANTCISRLYIPLYSSKTILRKKLLLAIKTKVFGFV</sequence>
<feature type="region of interest" description="Disordered" evidence="7">
    <location>
        <begin position="939"/>
        <end position="962"/>
    </location>
</feature>
<feature type="compositionally biased region" description="Low complexity" evidence="7">
    <location>
        <begin position="942"/>
        <end position="962"/>
    </location>
</feature>
<feature type="compositionally biased region" description="Low complexity" evidence="7">
    <location>
        <begin position="2216"/>
        <end position="2241"/>
    </location>
</feature>
<feature type="compositionally biased region" description="Polar residues" evidence="7">
    <location>
        <begin position="2526"/>
        <end position="2536"/>
    </location>
</feature>
<feature type="domain" description="UBR-type" evidence="9">
    <location>
        <begin position="1204"/>
        <end position="1272"/>
    </location>
</feature>
<dbReference type="Gene3D" id="1.10.8.10">
    <property type="entry name" value="DNA helicase RuvA subunit, C-terminal domain"/>
    <property type="match status" value="1"/>
</dbReference>
<dbReference type="PROSITE" id="PS50237">
    <property type="entry name" value="HECT"/>
    <property type="match status" value="1"/>
</dbReference>
<comment type="caution">
    <text evidence="11">The sequence shown here is derived from an EMBL/GenBank/DDBJ whole genome shotgun (WGS) entry which is preliminary data.</text>
</comment>
<feature type="compositionally biased region" description="Basic and acidic residues" evidence="7">
    <location>
        <begin position="1329"/>
        <end position="1338"/>
    </location>
</feature>
<dbReference type="PROSITE" id="PS51157">
    <property type="entry name" value="ZF_UBR"/>
    <property type="match status" value="1"/>
</dbReference>
<proteinExistence type="predicted"/>
<evidence type="ECO:0000259" key="9">
    <source>
        <dbReference type="PROSITE" id="PS51157"/>
    </source>
</evidence>
<evidence type="ECO:0000259" key="10">
    <source>
        <dbReference type="PROSITE" id="PS51309"/>
    </source>
</evidence>
<feature type="compositionally biased region" description="Basic and acidic residues" evidence="7">
    <location>
        <begin position="1650"/>
        <end position="1664"/>
    </location>
</feature>
<feature type="region of interest" description="Disordered" evidence="7">
    <location>
        <begin position="85"/>
        <end position="163"/>
    </location>
</feature>
<dbReference type="Pfam" id="PF11547">
    <property type="entry name" value="E3_UbLigase_EDD"/>
    <property type="match status" value="1"/>
</dbReference>
<dbReference type="GO" id="GO:0090263">
    <property type="term" value="P:positive regulation of canonical Wnt signaling pathway"/>
    <property type="evidence" value="ECO:0007669"/>
    <property type="project" value="TreeGrafter"/>
</dbReference>
<feature type="region of interest" description="Disordered" evidence="7">
    <location>
        <begin position="1539"/>
        <end position="1590"/>
    </location>
</feature>
<dbReference type="GO" id="GO:0034450">
    <property type="term" value="F:ubiquitin-ubiquitin ligase activity"/>
    <property type="evidence" value="ECO:0007669"/>
    <property type="project" value="TreeGrafter"/>
</dbReference>
<reference evidence="11" key="1">
    <citation type="submission" date="2021-10" db="EMBL/GenBank/DDBJ databases">
        <title>Tropical sea cucumber genome reveals ecological adaptation and Cuvierian tubules defense mechanism.</title>
        <authorList>
            <person name="Chen T."/>
        </authorList>
    </citation>
    <scope>NUCLEOTIDE SEQUENCE</scope>
    <source>
        <strain evidence="11">Nanhai2018</strain>
        <tissue evidence="11">Muscle</tissue>
    </source>
</reference>
<keyword evidence="3 5" id="KW-0833">Ubl conjugation pathway</keyword>
<feature type="region of interest" description="Disordered" evidence="7">
    <location>
        <begin position="1317"/>
        <end position="1338"/>
    </location>
</feature>
<feature type="compositionally biased region" description="Low complexity" evidence="7">
    <location>
        <begin position="1732"/>
        <end position="1749"/>
    </location>
</feature>
<dbReference type="PANTHER" id="PTHR46276">
    <property type="entry name" value="E3 UBIQUITIN-PROTEIN LIGASE UBR5"/>
    <property type="match status" value="1"/>
</dbReference>
<keyword evidence="1" id="KW-0479">Metal-binding</keyword>
<keyword evidence="4" id="KW-0862">Zinc</keyword>
<feature type="compositionally biased region" description="Low complexity" evidence="7">
    <location>
        <begin position="326"/>
        <end position="337"/>
    </location>
</feature>
<evidence type="ECO:0000256" key="6">
    <source>
        <dbReference type="PROSITE-ProRule" id="PRU00508"/>
    </source>
</evidence>
<dbReference type="SUPFAM" id="SSF63570">
    <property type="entry name" value="PABC (PABP) domain"/>
    <property type="match status" value="1"/>
</dbReference>
<evidence type="ECO:0000256" key="3">
    <source>
        <dbReference type="ARBA" id="ARBA00022786"/>
    </source>
</evidence>
<feature type="compositionally biased region" description="Low complexity" evidence="7">
    <location>
        <begin position="116"/>
        <end position="162"/>
    </location>
</feature>
<dbReference type="SMART" id="SM00517">
    <property type="entry name" value="PolyA"/>
    <property type="match status" value="1"/>
</dbReference>
<dbReference type="GO" id="GO:0000209">
    <property type="term" value="P:protein polyubiquitination"/>
    <property type="evidence" value="ECO:0007669"/>
    <property type="project" value="TreeGrafter"/>
</dbReference>
<gene>
    <name evidence="11" type="ORF">HOLleu_40443</name>
</gene>
<feature type="region of interest" description="Disordered" evidence="7">
    <location>
        <begin position="1798"/>
        <end position="1818"/>
    </location>
</feature>
<evidence type="ECO:0000259" key="8">
    <source>
        <dbReference type="PROSITE" id="PS50237"/>
    </source>
</evidence>
<feature type="region of interest" description="Disordered" evidence="7">
    <location>
        <begin position="2169"/>
        <end position="2382"/>
    </location>
</feature>
<feature type="compositionally biased region" description="Low complexity" evidence="7">
    <location>
        <begin position="2309"/>
        <end position="2324"/>
    </location>
</feature>
<dbReference type="PROSITE" id="PS51309">
    <property type="entry name" value="PABC"/>
    <property type="match status" value="1"/>
</dbReference>
<dbReference type="Gene3D" id="3.90.1750.10">
    <property type="entry name" value="Hect, E3 ligase catalytic domains"/>
    <property type="match status" value="2"/>
</dbReference>
<dbReference type="CDD" id="cd14423">
    <property type="entry name" value="CUE_UBR5"/>
    <property type="match status" value="1"/>
</dbReference>
<dbReference type="InterPro" id="IPR000569">
    <property type="entry name" value="HECT_dom"/>
</dbReference>
<dbReference type="Pfam" id="PF00632">
    <property type="entry name" value="HECT"/>
    <property type="match status" value="1"/>
</dbReference>
<dbReference type="SUPFAM" id="SSF50985">
    <property type="entry name" value="RCC1/BLIP-II"/>
    <property type="match status" value="1"/>
</dbReference>
<dbReference type="FunFam" id="1.10.8.10:FF:000009">
    <property type="entry name" value="Putative E3 ubiquitin-protein ligase UBR5"/>
    <property type="match status" value="1"/>
</dbReference>
<feature type="compositionally biased region" description="Low complexity" evidence="7">
    <location>
        <begin position="1555"/>
        <end position="1571"/>
    </location>
</feature>
<feature type="compositionally biased region" description="Low complexity" evidence="7">
    <location>
        <begin position="1798"/>
        <end position="1807"/>
    </location>
</feature>
<feature type="compositionally biased region" description="Polar residues" evidence="7">
    <location>
        <begin position="93"/>
        <end position="114"/>
    </location>
</feature>
<feature type="compositionally biased region" description="Low complexity" evidence="7">
    <location>
        <begin position="1002"/>
        <end position="1023"/>
    </location>
</feature>
<feature type="domain" description="PABC" evidence="10">
    <location>
        <begin position="2584"/>
        <end position="2661"/>
    </location>
</feature>
<feature type="region of interest" description="Disordered" evidence="7">
    <location>
        <begin position="1002"/>
        <end position="1071"/>
    </location>
</feature>
<dbReference type="GO" id="GO:0008270">
    <property type="term" value="F:zinc ion binding"/>
    <property type="evidence" value="ECO:0007669"/>
    <property type="project" value="UniProtKB-KW"/>
</dbReference>
<evidence type="ECO:0000256" key="2">
    <source>
        <dbReference type="ARBA" id="ARBA00022771"/>
    </source>
</evidence>